<keyword evidence="3" id="KW-1185">Reference proteome</keyword>
<dbReference type="EMBL" id="JBFDAA010000014">
    <property type="protein sequence ID" value="KAL1122232.1"/>
    <property type="molecule type" value="Genomic_DNA"/>
</dbReference>
<comment type="caution">
    <text evidence="2">The sequence shown here is derived from an EMBL/GenBank/DDBJ whole genome shotgun (WGS) entry which is preliminary data.</text>
</comment>
<protein>
    <submittedName>
        <fullName evidence="2">Uncharacterized protein</fullName>
    </submittedName>
</protein>
<gene>
    <name evidence="2" type="ORF">AAG570_003637</name>
</gene>
<evidence type="ECO:0000313" key="2">
    <source>
        <dbReference type="EMBL" id="KAL1122232.1"/>
    </source>
</evidence>
<sequence length="142" mass="16159">MASECRNMFYENKKQETTEIENVYATPIVQAIQSRVVFPGEPEVSVQCMSLISKIFTPAVYRIRIPGLKTEPWMEEPEFFRFPFEDEEEESFMGGYVEVPDRAGDANASRLAMRMSDDQGTGHADGRTRDAGFCDPPFRITS</sequence>
<feature type="region of interest" description="Disordered" evidence="1">
    <location>
        <begin position="116"/>
        <end position="142"/>
    </location>
</feature>
<proteinExistence type="predicted"/>
<dbReference type="Proteomes" id="UP001558652">
    <property type="component" value="Unassembled WGS sequence"/>
</dbReference>
<evidence type="ECO:0000313" key="3">
    <source>
        <dbReference type="Proteomes" id="UP001558652"/>
    </source>
</evidence>
<name>A0ABD0YGQ0_9HEMI</name>
<organism evidence="2 3">
    <name type="scientific">Ranatra chinensis</name>
    <dbReference type="NCBI Taxonomy" id="642074"/>
    <lineage>
        <taxon>Eukaryota</taxon>
        <taxon>Metazoa</taxon>
        <taxon>Ecdysozoa</taxon>
        <taxon>Arthropoda</taxon>
        <taxon>Hexapoda</taxon>
        <taxon>Insecta</taxon>
        <taxon>Pterygota</taxon>
        <taxon>Neoptera</taxon>
        <taxon>Paraneoptera</taxon>
        <taxon>Hemiptera</taxon>
        <taxon>Heteroptera</taxon>
        <taxon>Panheteroptera</taxon>
        <taxon>Nepomorpha</taxon>
        <taxon>Nepidae</taxon>
        <taxon>Ranatrinae</taxon>
        <taxon>Ranatra</taxon>
    </lineage>
</organism>
<reference evidence="2 3" key="1">
    <citation type="submission" date="2024-07" db="EMBL/GenBank/DDBJ databases">
        <title>Chromosome-level genome assembly of the water stick insect Ranatra chinensis (Heteroptera: Nepidae).</title>
        <authorList>
            <person name="Liu X."/>
        </authorList>
    </citation>
    <scope>NUCLEOTIDE SEQUENCE [LARGE SCALE GENOMIC DNA]</scope>
    <source>
        <strain evidence="2">Cailab_2021Rc</strain>
        <tissue evidence="2">Muscle</tissue>
    </source>
</reference>
<accession>A0ABD0YGQ0</accession>
<dbReference type="AlphaFoldDB" id="A0ABD0YGQ0"/>
<evidence type="ECO:0000256" key="1">
    <source>
        <dbReference type="SAM" id="MobiDB-lite"/>
    </source>
</evidence>